<reference evidence="2 3" key="1">
    <citation type="submission" date="2019-02" db="EMBL/GenBank/DDBJ databases">
        <title>Planctomycetal bacteria perform biofilm scaping via a novel small molecule.</title>
        <authorList>
            <person name="Jeske O."/>
            <person name="Boedeker C."/>
            <person name="Wiegand S."/>
            <person name="Breitling P."/>
            <person name="Kallscheuer N."/>
            <person name="Jogler M."/>
            <person name="Rohde M."/>
            <person name="Petersen J."/>
            <person name="Medema M.H."/>
            <person name="Surup F."/>
            <person name="Jogler C."/>
        </authorList>
    </citation>
    <scope>NUCLEOTIDE SEQUENCE [LARGE SCALE GENOMIC DNA]</scope>
    <source>
        <strain evidence="2 3">Mal15</strain>
    </source>
</reference>
<proteinExistence type="predicted"/>
<evidence type="ECO:0000256" key="1">
    <source>
        <dbReference type="SAM" id="SignalP"/>
    </source>
</evidence>
<sequence precursor="true">MNRPLFAVGLFSVIGFALATNAGHAEDSAWIYPQSKLLSKAGPEGEKAAWPHESIDVRSTDDTIEKVVAYYVKHSGFEPPNWKILGREFPHQTKLPVGFWLGPGKTKTSAARVTITHHLRSDLAHVTFLVVAESGEITSISVTRGKNEDQTWIQVHEHSFKNASPQVGQRTKP</sequence>
<keyword evidence="1" id="KW-0732">Signal</keyword>
<evidence type="ECO:0000313" key="2">
    <source>
        <dbReference type="EMBL" id="QEG02269.1"/>
    </source>
</evidence>
<keyword evidence="3" id="KW-1185">Reference proteome</keyword>
<gene>
    <name evidence="2" type="ORF">Mal15_63550</name>
</gene>
<feature type="chain" id="PRO_5023085550" evidence="1">
    <location>
        <begin position="20"/>
        <end position="173"/>
    </location>
</feature>
<dbReference type="KEGG" id="smam:Mal15_63550"/>
<protein>
    <submittedName>
        <fullName evidence="2">Uncharacterized protein</fullName>
    </submittedName>
</protein>
<dbReference type="EMBL" id="CP036264">
    <property type="protein sequence ID" value="QEG02269.1"/>
    <property type="molecule type" value="Genomic_DNA"/>
</dbReference>
<accession>A0A5B9MLP5</accession>
<organism evidence="2 3">
    <name type="scientific">Stieleria maiorica</name>
    <dbReference type="NCBI Taxonomy" id="2795974"/>
    <lineage>
        <taxon>Bacteria</taxon>
        <taxon>Pseudomonadati</taxon>
        <taxon>Planctomycetota</taxon>
        <taxon>Planctomycetia</taxon>
        <taxon>Pirellulales</taxon>
        <taxon>Pirellulaceae</taxon>
        <taxon>Stieleria</taxon>
    </lineage>
</organism>
<dbReference type="AlphaFoldDB" id="A0A5B9MLP5"/>
<dbReference type="Proteomes" id="UP000321353">
    <property type="component" value="Chromosome"/>
</dbReference>
<dbReference type="RefSeq" id="WP_147871232.1">
    <property type="nucleotide sequence ID" value="NZ_CP036264.1"/>
</dbReference>
<name>A0A5B9MLP5_9BACT</name>
<feature type="signal peptide" evidence="1">
    <location>
        <begin position="1"/>
        <end position="19"/>
    </location>
</feature>
<evidence type="ECO:0000313" key="3">
    <source>
        <dbReference type="Proteomes" id="UP000321353"/>
    </source>
</evidence>